<dbReference type="AlphaFoldDB" id="E3H6X9"/>
<dbReference type="HOGENOM" id="CLU_1330446_0_0_0"/>
<dbReference type="RefSeq" id="WP_013387168.1">
    <property type="nucleotide sequence ID" value="NC_014632.1"/>
</dbReference>
<dbReference type="KEGG" id="ipo:Ilyop_0711"/>
<feature type="transmembrane region" description="Helical" evidence="1">
    <location>
        <begin position="6"/>
        <end position="29"/>
    </location>
</feature>
<protein>
    <recommendedName>
        <fullName evidence="4">Prepilin-type N-terminal cleavage/methylation domain-containing protein</fullName>
    </recommendedName>
</protein>
<sequence length="206" mass="23176">MKRKGFNIIEMIIVVAIIGIVFSLTAPLVKSFGMVNERIRVQNEVDREFAVVSKFIKEEVRSARRTSKSLDVDVKYAAIFNLNGEDFDSFSDLILETELDEDTGTISALSTGSVLFLEIPYEDSEDGSDDDSKLVFLFFEDSQLRYIEDFDDSTEEILMENISDGSFELSTDGVVIFSIDLDVGDYEGKIKDSIRESAVSRIDLDI</sequence>
<dbReference type="OrthoDB" id="93847at2"/>
<evidence type="ECO:0000256" key="1">
    <source>
        <dbReference type="SAM" id="Phobius"/>
    </source>
</evidence>
<dbReference type="SUPFAM" id="SSF54523">
    <property type="entry name" value="Pili subunits"/>
    <property type="match status" value="1"/>
</dbReference>
<dbReference type="Proteomes" id="UP000006875">
    <property type="component" value="Chromosome"/>
</dbReference>
<gene>
    <name evidence="2" type="ordered locus">Ilyop_0711</name>
</gene>
<dbReference type="InterPro" id="IPR045584">
    <property type="entry name" value="Pilin-like"/>
</dbReference>
<evidence type="ECO:0008006" key="4">
    <source>
        <dbReference type="Google" id="ProtNLM"/>
    </source>
</evidence>
<dbReference type="NCBIfam" id="TIGR02532">
    <property type="entry name" value="IV_pilin_GFxxxE"/>
    <property type="match status" value="1"/>
</dbReference>
<dbReference type="InterPro" id="IPR012902">
    <property type="entry name" value="N_methyl_site"/>
</dbReference>
<dbReference type="STRING" id="572544.Ilyop_0711"/>
<dbReference type="EMBL" id="CP002281">
    <property type="protein sequence ID" value="ADO82498.1"/>
    <property type="molecule type" value="Genomic_DNA"/>
</dbReference>
<reference evidence="2 3" key="1">
    <citation type="journal article" date="2010" name="Stand. Genomic Sci.">
        <title>Complete genome sequence of Ilyobacter polytropus type strain (CuHbu1).</title>
        <authorList>
            <person name="Sikorski J."/>
            <person name="Chertkov O."/>
            <person name="Lapidus A."/>
            <person name="Nolan M."/>
            <person name="Lucas S."/>
            <person name="Del Rio T.G."/>
            <person name="Tice H."/>
            <person name="Cheng J.F."/>
            <person name="Tapia R."/>
            <person name="Han C."/>
            <person name="Goodwin L."/>
            <person name="Pitluck S."/>
            <person name="Liolios K."/>
            <person name="Ivanova N."/>
            <person name="Mavromatis K."/>
            <person name="Mikhailova N."/>
            <person name="Pati A."/>
            <person name="Chen A."/>
            <person name="Palaniappan K."/>
            <person name="Land M."/>
            <person name="Hauser L."/>
            <person name="Chang Y.J."/>
            <person name="Jeffries C.D."/>
            <person name="Brambilla E."/>
            <person name="Yasawong M."/>
            <person name="Rohde M."/>
            <person name="Pukall R."/>
            <person name="Spring S."/>
            <person name="Goker M."/>
            <person name="Woyke T."/>
            <person name="Bristow J."/>
            <person name="Eisen J.A."/>
            <person name="Markowitz V."/>
            <person name="Hugenholtz P."/>
            <person name="Kyrpides N.C."/>
            <person name="Klenk H.P."/>
        </authorList>
    </citation>
    <scope>NUCLEOTIDE SEQUENCE [LARGE SCALE GENOMIC DNA]</scope>
    <source>
        <strain evidence="3">ATCC 51220 / DSM 2926 / LMG 16218 / CuHBu1</strain>
    </source>
</reference>
<keyword evidence="1" id="KW-1133">Transmembrane helix</keyword>
<evidence type="ECO:0000313" key="2">
    <source>
        <dbReference type="EMBL" id="ADO82498.1"/>
    </source>
</evidence>
<organism evidence="2 3">
    <name type="scientific">Ilyobacter polytropus (strain ATCC 51220 / DSM 2926 / LMG 16218 / CuHBu1)</name>
    <dbReference type="NCBI Taxonomy" id="572544"/>
    <lineage>
        <taxon>Bacteria</taxon>
        <taxon>Fusobacteriati</taxon>
        <taxon>Fusobacteriota</taxon>
        <taxon>Fusobacteriia</taxon>
        <taxon>Fusobacteriales</taxon>
        <taxon>Fusobacteriaceae</taxon>
        <taxon>Ilyobacter</taxon>
    </lineage>
</organism>
<dbReference type="eggNOG" id="COG2165">
    <property type="taxonomic scope" value="Bacteria"/>
</dbReference>
<name>E3H6X9_ILYPC</name>
<keyword evidence="1" id="KW-0472">Membrane</keyword>
<keyword evidence="1" id="KW-0812">Transmembrane</keyword>
<proteinExistence type="predicted"/>
<evidence type="ECO:0000313" key="3">
    <source>
        <dbReference type="Proteomes" id="UP000006875"/>
    </source>
</evidence>
<keyword evidence="3" id="KW-1185">Reference proteome</keyword>
<accession>E3H6X9</accession>